<reference evidence="1 2" key="1">
    <citation type="submission" date="2018-08" db="EMBL/GenBank/DDBJ databases">
        <title>Murine metabolic-syndrome-specific gut microbial biobank.</title>
        <authorList>
            <person name="Liu C."/>
        </authorList>
    </citation>
    <scope>NUCLEOTIDE SEQUENCE [LARGE SCALE GENOMIC DNA]</scope>
    <source>
        <strain evidence="1 2">583</strain>
    </source>
</reference>
<name>A0A845QTB5_9CLOT</name>
<dbReference type="RefSeq" id="WP_160196273.1">
    <property type="nucleotide sequence ID" value="NZ_QXXA01000004.1"/>
</dbReference>
<dbReference type="OrthoDB" id="1707979at2"/>
<dbReference type="Proteomes" id="UP000467132">
    <property type="component" value="Unassembled WGS sequence"/>
</dbReference>
<dbReference type="EMBL" id="QXXA01000004">
    <property type="protein sequence ID" value="NBI05785.1"/>
    <property type="molecule type" value="Genomic_DNA"/>
</dbReference>
<protein>
    <submittedName>
        <fullName evidence="1">DUF669 domain-containing protein</fullName>
    </submittedName>
</protein>
<sequence>MAFFEVDHDDVFEGGLIDEGVYEVVVGQAYEDAAKTGTQFINLHLIVRNDIEQKFQNKYIFASIWQSKQTGEYHKGMLNSVAKALQVPNGKKFNSLEELLNEFKGRTARVTVKHEEYNDNTNARVKNWDQSKFNGCNHEFKNKVGNMQGMEGFQPVDDEDIPF</sequence>
<keyword evidence="2" id="KW-1185">Reference proteome</keyword>
<dbReference type="Pfam" id="PF05037">
    <property type="entry name" value="DUF669"/>
    <property type="match status" value="1"/>
</dbReference>
<dbReference type="InterPro" id="IPR007731">
    <property type="entry name" value="DUF669"/>
</dbReference>
<evidence type="ECO:0000313" key="2">
    <source>
        <dbReference type="Proteomes" id="UP000467132"/>
    </source>
</evidence>
<accession>A0A845QTB5</accession>
<evidence type="ECO:0000313" key="1">
    <source>
        <dbReference type="EMBL" id="NBI05785.1"/>
    </source>
</evidence>
<gene>
    <name evidence="1" type="ORF">D3Z33_02810</name>
</gene>
<comment type="caution">
    <text evidence="1">The sequence shown here is derived from an EMBL/GenBank/DDBJ whole genome shotgun (WGS) entry which is preliminary data.</text>
</comment>
<organism evidence="1 2">
    <name type="scientific">Senegalia massiliensis</name>
    <dbReference type="NCBI Taxonomy" id="1720316"/>
    <lineage>
        <taxon>Bacteria</taxon>
        <taxon>Bacillati</taxon>
        <taxon>Bacillota</taxon>
        <taxon>Clostridia</taxon>
        <taxon>Eubacteriales</taxon>
        <taxon>Clostridiaceae</taxon>
        <taxon>Senegalia</taxon>
    </lineage>
</organism>
<proteinExistence type="predicted"/>
<dbReference type="AlphaFoldDB" id="A0A845QTB5"/>